<feature type="chain" id="PRO_5003331781" evidence="2">
    <location>
        <begin position="28"/>
        <end position="601"/>
    </location>
</feature>
<dbReference type="Pfam" id="PF00990">
    <property type="entry name" value="GGDEF"/>
    <property type="match status" value="1"/>
</dbReference>
<feature type="transmembrane region" description="Helical" evidence="1">
    <location>
        <begin position="272"/>
        <end position="292"/>
    </location>
</feature>
<dbReference type="SMART" id="SM00267">
    <property type="entry name" value="GGDEF"/>
    <property type="match status" value="1"/>
</dbReference>
<keyword evidence="4" id="KW-0808">Transferase</keyword>
<feature type="transmembrane region" description="Helical" evidence="1">
    <location>
        <begin position="180"/>
        <end position="201"/>
    </location>
</feature>
<proteinExistence type="predicted"/>
<keyword evidence="5" id="KW-1185">Reference proteome</keyword>
<feature type="transmembrane region" description="Helical" evidence="1">
    <location>
        <begin position="240"/>
        <end position="260"/>
    </location>
</feature>
<feature type="transmembrane region" description="Helical" evidence="1">
    <location>
        <begin position="298"/>
        <end position="320"/>
    </location>
</feature>
<protein>
    <submittedName>
        <fullName evidence="4">Diguanylate cyclase</fullName>
        <ecNumber evidence="4">2.7.7.65</ecNumber>
    </submittedName>
</protein>
<dbReference type="NCBIfam" id="TIGR00254">
    <property type="entry name" value="GGDEF"/>
    <property type="match status" value="1"/>
</dbReference>
<evidence type="ECO:0000313" key="4">
    <source>
        <dbReference type="EMBL" id="EGK60954.1"/>
    </source>
</evidence>
<sequence>MVNRRWCIFVQAIFFVWMLCTCHTVFAETSELSWEYWQPNRPDADEKAAKSVPAFPKEEGRWRKFNPQFGVAVPEGTHYVWIRVYIPPDTGVDESLFFSTTDQAVQIFIDGVSIYRYGDLNLHDFSYGRKWHLVDLPAWAVGRHIYIQAHSDNIWVLGQFDRIRLDRAAHQIEVVFLYDFPYVSGITALLIFIMLLGVYFFTEKKLRDIYLRLIVVLVIFFVWMISSSSLMLLWLDWPVFWWNLELISTYLVPLSANLLIYSVIDERYKKNILQVSCIYGLILFLAVLFELLGQNGLYLMRFFYYPALLVCGLMIAYWLWSCHERGNQRCRPLLIAFGTLSALAVIDGMALQYRLFAWHMYLVPFGIYTIGFFIVRLILERAAHERYLTELSASLENEVSVVTKRMEVDPLTGVFNRNKFLAATRDFMRISIETKEPFALIMFDIDHFKKINDTYGHDVGDVVLVGFAQTISGFLDRRHILIRWGGEEFILLCLHYDGTEAEAFANIIREAVSRAHIHPSEQVTCSGGVAIWYGTDEDTADHVVKRADMALYQSKESGRNRITCEPDWRAHMPSRRAKGKPVAKPHEINYPEDSLKGIWDR</sequence>
<keyword evidence="1" id="KW-0812">Transmembrane</keyword>
<dbReference type="RefSeq" id="WP_006305689.1">
    <property type="nucleotide sequence ID" value="NZ_GL892076.1"/>
</dbReference>
<dbReference type="AlphaFoldDB" id="F5RKM6"/>
<dbReference type="InterPro" id="IPR029787">
    <property type="entry name" value="Nucleotide_cyclase"/>
</dbReference>
<feature type="transmembrane region" description="Helical" evidence="1">
    <location>
        <begin position="213"/>
        <end position="234"/>
    </location>
</feature>
<dbReference type="InterPro" id="IPR000160">
    <property type="entry name" value="GGDEF_dom"/>
</dbReference>
<dbReference type="SUPFAM" id="SSF55073">
    <property type="entry name" value="Nucleotide cyclase"/>
    <property type="match status" value="1"/>
</dbReference>
<evidence type="ECO:0000256" key="2">
    <source>
        <dbReference type="SAM" id="SignalP"/>
    </source>
</evidence>
<dbReference type="InterPro" id="IPR050469">
    <property type="entry name" value="Diguanylate_Cyclase"/>
</dbReference>
<dbReference type="FunFam" id="3.30.70.270:FF:000001">
    <property type="entry name" value="Diguanylate cyclase domain protein"/>
    <property type="match status" value="1"/>
</dbReference>
<dbReference type="PANTHER" id="PTHR45138:SF9">
    <property type="entry name" value="DIGUANYLATE CYCLASE DGCM-RELATED"/>
    <property type="match status" value="1"/>
</dbReference>
<reference evidence="4 5" key="1">
    <citation type="submission" date="2011-04" db="EMBL/GenBank/DDBJ databases">
        <authorList>
            <person name="Muzny D."/>
            <person name="Qin X."/>
            <person name="Deng J."/>
            <person name="Jiang H."/>
            <person name="Liu Y."/>
            <person name="Qu J."/>
            <person name="Song X.-Z."/>
            <person name="Zhang L."/>
            <person name="Thornton R."/>
            <person name="Coyle M."/>
            <person name="Francisco L."/>
            <person name="Jackson L."/>
            <person name="Javaid M."/>
            <person name="Korchina V."/>
            <person name="Kovar C."/>
            <person name="Mata R."/>
            <person name="Mathew T."/>
            <person name="Ngo R."/>
            <person name="Nguyen L."/>
            <person name="Nguyen N."/>
            <person name="Okwuonu G."/>
            <person name="Ongeri F."/>
            <person name="Pham C."/>
            <person name="Simmons D."/>
            <person name="Wilczek-Boney K."/>
            <person name="Hale W."/>
            <person name="Jakkamsetti A."/>
            <person name="Pham P."/>
            <person name="Ruth R."/>
            <person name="San Lucas F."/>
            <person name="Warren J."/>
            <person name="Zhang J."/>
            <person name="Zhao Z."/>
            <person name="Zhou C."/>
            <person name="Zhu D."/>
            <person name="Lee S."/>
            <person name="Bess C."/>
            <person name="Blankenburg K."/>
            <person name="Forbes L."/>
            <person name="Fu Q."/>
            <person name="Gubbala S."/>
            <person name="Hirani K."/>
            <person name="Jayaseelan J.C."/>
            <person name="Lara F."/>
            <person name="Munidasa M."/>
            <person name="Palculict T."/>
            <person name="Patil S."/>
            <person name="Pu L.-L."/>
            <person name="Saada N."/>
            <person name="Tang L."/>
            <person name="Weissenberger G."/>
            <person name="Zhu Y."/>
            <person name="Hemphill L."/>
            <person name="Shang Y."/>
            <person name="Youmans B."/>
            <person name="Ayvaz T."/>
            <person name="Ross M."/>
            <person name="Santibanez J."/>
            <person name="Aqrawi P."/>
            <person name="Gross S."/>
            <person name="Joshi V."/>
            <person name="Fowler G."/>
            <person name="Nazareth L."/>
            <person name="Reid J."/>
            <person name="Worley K."/>
            <person name="Petrosino J."/>
            <person name="Highlander S."/>
            <person name="Gibbs R."/>
        </authorList>
    </citation>
    <scope>NUCLEOTIDE SEQUENCE [LARGE SCALE GENOMIC DNA]</scope>
    <source>
        <strain evidence="4 5">DSM 2778</strain>
    </source>
</reference>
<dbReference type="eggNOG" id="COG3706">
    <property type="taxonomic scope" value="Bacteria"/>
</dbReference>
<keyword evidence="1" id="KW-0472">Membrane</keyword>
<feature type="transmembrane region" description="Helical" evidence="1">
    <location>
        <begin position="358"/>
        <end position="379"/>
    </location>
</feature>
<dbReference type="GO" id="GO:0043709">
    <property type="term" value="P:cell adhesion involved in single-species biofilm formation"/>
    <property type="evidence" value="ECO:0007669"/>
    <property type="project" value="TreeGrafter"/>
</dbReference>
<keyword evidence="4" id="KW-0548">Nucleotidyltransferase</keyword>
<dbReference type="GO" id="GO:0052621">
    <property type="term" value="F:diguanylate cyclase activity"/>
    <property type="evidence" value="ECO:0007669"/>
    <property type="project" value="UniProtKB-EC"/>
</dbReference>
<dbReference type="GO" id="GO:0005886">
    <property type="term" value="C:plasma membrane"/>
    <property type="evidence" value="ECO:0007669"/>
    <property type="project" value="TreeGrafter"/>
</dbReference>
<comment type="caution">
    <text evidence="4">The sequence shown here is derived from an EMBL/GenBank/DDBJ whole genome shotgun (WGS) entry which is preliminary data.</text>
</comment>
<dbReference type="GO" id="GO:1902201">
    <property type="term" value="P:negative regulation of bacterial-type flagellum-dependent cell motility"/>
    <property type="evidence" value="ECO:0007669"/>
    <property type="project" value="TreeGrafter"/>
</dbReference>
<dbReference type="PANTHER" id="PTHR45138">
    <property type="entry name" value="REGULATORY COMPONENTS OF SENSORY TRANSDUCTION SYSTEM"/>
    <property type="match status" value="1"/>
</dbReference>
<dbReference type="HOGENOM" id="CLU_032807_0_0_9"/>
<keyword evidence="2" id="KW-0732">Signal</keyword>
<dbReference type="Proteomes" id="UP000004067">
    <property type="component" value="Unassembled WGS sequence"/>
</dbReference>
<dbReference type="CDD" id="cd01949">
    <property type="entry name" value="GGDEF"/>
    <property type="match status" value="1"/>
</dbReference>
<evidence type="ECO:0000259" key="3">
    <source>
        <dbReference type="PROSITE" id="PS50887"/>
    </source>
</evidence>
<accession>F5RKM6</accession>
<dbReference type="Gene3D" id="3.30.70.270">
    <property type="match status" value="1"/>
</dbReference>
<feature type="transmembrane region" description="Helical" evidence="1">
    <location>
        <begin position="332"/>
        <end position="352"/>
    </location>
</feature>
<feature type="signal peptide" evidence="2">
    <location>
        <begin position="1"/>
        <end position="27"/>
    </location>
</feature>
<dbReference type="InterPro" id="IPR043128">
    <property type="entry name" value="Rev_trsase/Diguanyl_cyclase"/>
</dbReference>
<dbReference type="EC" id="2.7.7.65" evidence="4"/>
<dbReference type="PROSITE" id="PS50887">
    <property type="entry name" value="GGDEF"/>
    <property type="match status" value="1"/>
</dbReference>
<name>F5RKM6_9FIRM</name>
<organism evidence="4 5">
    <name type="scientific">Centipeda periodontii DSM 2778</name>
    <dbReference type="NCBI Taxonomy" id="888060"/>
    <lineage>
        <taxon>Bacteria</taxon>
        <taxon>Bacillati</taxon>
        <taxon>Bacillota</taxon>
        <taxon>Negativicutes</taxon>
        <taxon>Selenomonadales</taxon>
        <taxon>Selenomonadaceae</taxon>
        <taxon>Centipeda</taxon>
    </lineage>
</organism>
<dbReference type="EMBL" id="AFHQ01000025">
    <property type="protein sequence ID" value="EGK60954.1"/>
    <property type="molecule type" value="Genomic_DNA"/>
</dbReference>
<keyword evidence="1" id="KW-1133">Transmembrane helix</keyword>
<dbReference type="OrthoDB" id="1674430at2"/>
<dbReference type="STRING" id="888060.HMPREF9081_0811"/>
<evidence type="ECO:0000313" key="5">
    <source>
        <dbReference type="Proteomes" id="UP000004067"/>
    </source>
</evidence>
<feature type="domain" description="GGDEF" evidence="3">
    <location>
        <begin position="436"/>
        <end position="567"/>
    </location>
</feature>
<gene>
    <name evidence="4" type="ORF">HMPREF9081_0811</name>
</gene>
<evidence type="ECO:0000256" key="1">
    <source>
        <dbReference type="SAM" id="Phobius"/>
    </source>
</evidence>